<dbReference type="GO" id="GO:0016787">
    <property type="term" value="F:hydrolase activity"/>
    <property type="evidence" value="ECO:0007669"/>
    <property type="project" value="UniProtKB-KW"/>
</dbReference>
<dbReference type="PANTHER" id="PTHR46825:SF11">
    <property type="entry name" value="PENICILLIN-BINDING PROTEIN 4"/>
    <property type="match status" value="1"/>
</dbReference>
<dbReference type="InterPro" id="IPR012338">
    <property type="entry name" value="Beta-lactam/transpept-like"/>
</dbReference>
<keyword evidence="4" id="KW-0378">Hydrolase</keyword>
<gene>
    <name evidence="4" type="ORF">ACFFGV_09190</name>
</gene>
<organism evidence="4 5">
    <name type="scientific">Pontibacillus salicampi</name>
    <dbReference type="NCBI Taxonomy" id="1449801"/>
    <lineage>
        <taxon>Bacteria</taxon>
        <taxon>Bacillati</taxon>
        <taxon>Bacillota</taxon>
        <taxon>Bacilli</taxon>
        <taxon>Bacillales</taxon>
        <taxon>Bacillaceae</taxon>
        <taxon>Pontibacillus</taxon>
    </lineage>
</organism>
<dbReference type="EC" id="3.-.-.-" evidence="4"/>
<dbReference type="Gene3D" id="3.40.710.10">
    <property type="entry name" value="DD-peptidase/beta-lactamase superfamily"/>
    <property type="match status" value="1"/>
</dbReference>
<dbReference type="InterPro" id="IPR001466">
    <property type="entry name" value="Beta-lactam-related"/>
</dbReference>
<feature type="domain" description="Beta-lactamase-related" evidence="3">
    <location>
        <begin position="9"/>
        <end position="326"/>
    </location>
</feature>
<keyword evidence="5" id="KW-1185">Reference proteome</keyword>
<protein>
    <submittedName>
        <fullName evidence="4">Serine hydrolase domain-containing protein</fullName>
        <ecNumber evidence="4">3.-.-.-</ecNumber>
    </submittedName>
</protein>
<keyword evidence="2" id="KW-0472">Membrane</keyword>
<reference evidence="4 5" key="1">
    <citation type="submission" date="2024-09" db="EMBL/GenBank/DDBJ databases">
        <authorList>
            <person name="Sun Q."/>
            <person name="Mori K."/>
        </authorList>
    </citation>
    <scope>NUCLEOTIDE SEQUENCE [LARGE SCALE GENOMIC DNA]</scope>
    <source>
        <strain evidence="4 5">NCAIM B.02529</strain>
    </source>
</reference>
<dbReference type="RefSeq" id="WP_377346951.1">
    <property type="nucleotide sequence ID" value="NZ_JBHLTP010000007.1"/>
</dbReference>
<evidence type="ECO:0000256" key="2">
    <source>
        <dbReference type="ARBA" id="ARBA00023136"/>
    </source>
</evidence>
<dbReference type="EMBL" id="JBHLTP010000007">
    <property type="protein sequence ID" value="MFC0523738.1"/>
    <property type="molecule type" value="Genomic_DNA"/>
</dbReference>
<evidence type="ECO:0000259" key="3">
    <source>
        <dbReference type="Pfam" id="PF00144"/>
    </source>
</evidence>
<evidence type="ECO:0000313" key="4">
    <source>
        <dbReference type="EMBL" id="MFC0523738.1"/>
    </source>
</evidence>
<dbReference type="InterPro" id="IPR050491">
    <property type="entry name" value="AmpC-like"/>
</dbReference>
<proteinExistence type="predicted"/>
<sequence>MGNSELNNIITKISDRIDFSGVVHVKHNGDVTNLSFGYADRSEKRLNNVDTRFGIASGCKLFTAIGISQLVERGLINFETRLGDCLDLEFPNFDKEITIHHLLTHTSGIPDYFDEEKMSDYEDLWEDYPVYKINTLKDFLPLFQSEQMNFKPGESFHYNNAGYIVLGLILEEQTGMSFTEYIEKEVFFRCNMLDSGYFSLDQLPENTAKGYIDNHEENTWRTNIYSIPKKGGSDGGAFTTAADMIKLWESLFNFKLLNEETTMKMLKPHVHVNGEIHYGYGVWMNQRMQHIYKYHVMGYDPGVSFRASIYPESNLKIVIPSNIESGPFDITKKIEEVLLK</sequence>
<comment type="subcellular location">
    <subcellularLocation>
        <location evidence="1">Membrane</location>
    </subcellularLocation>
</comment>
<dbReference type="Proteomes" id="UP001589836">
    <property type="component" value="Unassembled WGS sequence"/>
</dbReference>
<dbReference type="Pfam" id="PF00144">
    <property type="entry name" value="Beta-lactamase"/>
    <property type="match status" value="1"/>
</dbReference>
<name>A0ABV6LNA2_9BACI</name>
<accession>A0ABV6LNA2</accession>
<comment type="caution">
    <text evidence="4">The sequence shown here is derived from an EMBL/GenBank/DDBJ whole genome shotgun (WGS) entry which is preliminary data.</text>
</comment>
<evidence type="ECO:0000256" key="1">
    <source>
        <dbReference type="ARBA" id="ARBA00004370"/>
    </source>
</evidence>
<dbReference type="SUPFAM" id="SSF56601">
    <property type="entry name" value="beta-lactamase/transpeptidase-like"/>
    <property type="match status" value="1"/>
</dbReference>
<evidence type="ECO:0000313" key="5">
    <source>
        <dbReference type="Proteomes" id="UP001589836"/>
    </source>
</evidence>
<dbReference type="PANTHER" id="PTHR46825">
    <property type="entry name" value="D-ALANYL-D-ALANINE-CARBOXYPEPTIDASE/ENDOPEPTIDASE AMPH"/>
    <property type="match status" value="1"/>
</dbReference>